<evidence type="ECO:0000313" key="2">
    <source>
        <dbReference type="Proteomes" id="UP000319160"/>
    </source>
</evidence>
<evidence type="ECO:0000313" key="1">
    <source>
        <dbReference type="EMBL" id="TRX96408.1"/>
    </source>
</evidence>
<dbReference type="Proteomes" id="UP000319160">
    <property type="component" value="Unassembled WGS sequence"/>
</dbReference>
<reference evidence="2" key="1">
    <citation type="submission" date="2019-06" db="EMBL/GenBank/DDBJ databases">
        <title>Draft genome sequence of the griseofulvin-producing fungus Xylaria cubensis strain G536.</title>
        <authorList>
            <person name="Mead M.E."/>
            <person name="Raja H.A."/>
            <person name="Steenwyk J.L."/>
            <person name="Knowles S.L."/>
            <person name="Oberlies N.H."/>
            <person name="Rokas A."/>
        </authorList>
    </citation>
    <scope>NUCLEOTIDE SEQUENCE [LARGE SCALE GENOMIC DNA]</scope>
    <source>
        <strain evidence="2">G536</strain>
    </source>
</reference>
<keyword evidence="2" id="KW-1185">Reference proteome</keyword>
<protein>
    <submittedName>
        <fullName evidence="1">Uncharacterized protein</fullName>
    </submittedName>
</protein>
<accession>A0A553I880</accession>
<dbReference type="AlphaFoldDB" id="A0A553I880"/>
<sequence>MSWEEHWKVPKSRSDIKTYVRALGIATYGDRRRLAIWKEPGMEARRAAQVSGGLLFFEYGKTLSLIR</sequence>
<dbReference type="EMBL" id="VFLP01000011">
    <property type="protein sequence ID" value="TRX96408.1"/>
    <property type="molecule type" value="Genomic_DNA"/>
</dbReference>
<dbReference type="OrthoDB" id="2157530at2759"/>
<comment type="caution">
    <text evidence="1">The sequence shown here is derived from an EMBL/GenBank/DDBJ whole genome shotgun (WGS) entry which is preliminary data.</text>
</comment>
<organism evidence="1 2">
    <name type="scientific">Xylaria flabelliformis</name>
    <dbReference type="NCBI Taxonomy" id="2512241"/>
    <lineage>
        <taxon>Eukaryota</taxon>
        <taxon>Fungi</taxon>
        <taxon>Dikarya</taxon>
        <taxon>Ascomycota</taxon>
        <taxon>Pezizomycotina</taxon>
        <taxon>Sordariomycetes</taxon>
        <taxon>Xylariomycetidae</taxon>
        <taxon>Xylariales</taxon>
        <taxon>Xylariaceae</taxon>
        <taxon>Xylaria</taxon>
    </lineage>
</organism>
<name>A0A553I880_9PEZI</name>
<proteinExistence type="predicted"/>
<gene>
    <name evidence="1" type="ORF">FHL15_002680</name>
</gene>